<dbReference type="AlphaFoldDB" id="A0A6A6DJ93"/>
<gene>
    <name evidence="2" type="ORF">K469DRAFT_335884</name>
</gene>
<dbReference type="OrthoDB" id="5596743at2759"/>
<accession>A0A6A6DJ93</accession>
<evidence type="ECO:0000256" key="1">
    <source>
        <dbReference type="SAM" id="MobiDB-lite"/>
    </source>
</evidence>
<reference evidence="2" key="1">
    <citation type="journal article" date="2020" name="Stud. Mycol.">
        <title>101 Dothideomycetes genomes: a test case for predicting lifestyles and emergence of pathogens.</title>
        <authorList>
            <person name="Haridas S."/>
            <person name="Albert R."/>
            <person name="Binder M."/>
            <person name="Bloem J."/>
            <person name="Labutti K."/>
            <person name="Salamov A."/>
            <person name="Andreopoulos B."/>
            <person name="Baker S."/>
            <person name="Barry K."/>
            <person name="Bills G."/>
            <person name="Bluhm B."/>
            <person name="Cannon C."/>
            <person name="Castanera R."/>
            <person name="Culley D."/>
            <person name="Daum C."/>
            <person name="Ezra D."/>
            <person name="Gonzalez J."/>
            <person name="Henrissat B."/>
            <person name="Kuo A."/>
            <person name="Liang C."/>
            <person name="Lipzen A."/>
            <person name="Lutzoni F."/>
            <person name="Magnuson J."/>
            <person name="Mondo S."/>
            <person name="Nolan M."/>
            <person name="Ohm R."/>
            <person name="Pangilinan J."/>
            <person name="Park H.-J."/>
            <person name="Ramirez L."/>
            <person name="Alfaro M."/>
            <person name="Sun H."/>
            <person name="Tritt A."/>
            <person name="Yoshinaga Y."/>
            <person name="Zwiers L.-H."/>
            <person name="Turgeon B."/>
            <person name="Goodwin S."/>
            <person name="Spatafora J."/>
            <person name="Crous P."/>
            <person name="Grigoriev I."/>
        </authorList>
    </citation>
    <scope>NUCLEOTIDE SEQUENCE</scope>
    <source>
        <strain evidence="2">CBS 207.26</strain>
    </source>
</reference>
<protein>
    <submittedName>
        <fullName evidence="2">Uncharacterized protein</fullName>
    </submittedName>
</protein>
<name>A0A6A6DJ93_9PEZI</name>
<feature type="region of interest" description="Disordered" evidence="1">
    <location>
        <begin position="50"/>
        <end position="79"/>
    </location>
</feature>
<proteinExistence type="predicted"/>
<evidence type="ECO:0000313" key="2">
    <source>
        <dbReference type="EMBL" id="KAF2178329.1"/>
    </source>
</evidence>
<evidence type="ECO:0000313" key="3">
    <source>
        <dbReference type="Proteomes" id="UP000800200"/>
    </source>
</evidence>
<sequence length="79" mass="8229">MCADGDLICEDLDVCAVTADCDVGLIYVVDTCCGKGVCVGTSGYRDESGPSIGGKVMRRARPHGSSSRDRKLTLGGFLV</sequence>
<dbReference type="EMBL" id="ML994676">
    <property type="protein sequence ID" value="KAF2178329.1"/>
    <property type="molecule type" value="Genomic_DNA"/>
</dbReference>
<dbReference type="Proteomes" id="UP000800200">
    <property type="component" value="Unassembled WGS sequence"/>
</dbReference>
<keyword evidence="3" id="KW-1185">Reference proteome</keyword>
<organism evidence="2 3">
    <name type="scientific">Zopfia rhizophila CBS 207.26</name>
    <dbReference type="NCBI Taxonomy" id="1314779"/>
    <lineage>
        <taxon>Eukaryota</taxon>
        <taxon>Fungi</taxon>
        <taxon>Dikarya</taxon>
        <taxon>Ascomycota</taxon>
        <taxon>Pezizomycotina</taxon>
        <taxon>Dothideomycetes</taxon>
        <taxon>Dothideomycetes incertae sedis</taxon>
        <taxon>Zopfiaceae</taxon>
        <taxon>Zopfia</taxon>
    </lineage>
</organism>